<dbReference type="InterPro" id="IPR039424">
    <property type="entry name" value="SBP_5"/>
</dbReference>
<name>A0A1G2PNH6_9BACT</name>
<dbReference type="AlphaFoldDB" id="A0A1G2PNH6"/>
<proteinExistence type="inferred from homology"/>
<evidence type="ECO:0000256" key="4">
    <source>
        <dbReference type="SAM" id="Phobius"/>
    </source>
</evidence>
<reference evidence="6 7" key="1">
    <citation type="journal article" date="2016" name="Nat. Commun.">
        <title>Thousands of microbial genomes shed light on interconnected biogeochemical processes in an aquifer system.</title>
        <authorList>
            <person name="Anantharaman K."/>
            <person name="Brown C.T."/>
            <person name="Hug L.A."/>
            <person name="Sharon I."/>
            <person name="Castelle C.J."/>
            <person name="Probst A.J."/>
            <person name="Thomas B.C."/>
            <person name="Singh A."/>
            <person name="Wilkins M.J."/>
            <person name="Karaoz U."/>
            <person name="Brodie E.L."/>
            <person name="Williams K.H."/>
            <person name="Hubbard S.S."/>
            <person name="Banfield J.F."/>
        </authorList>
    </citation>
    <scope>NUCLEOTIDE SEQUENCE [LARGE SCALE GENOMIC DNA]</scope>
</reference>
<comment type="caution">
    <text evidence="6">The sequence shown here is derived from an EMBL/GenBank/DDBJ whole genome shotgun (WGS) entry which is preliminary data.</text>
</comment>
<dbReference type="Gene3D" id="3.10.105.10">
    <property type="entry name" value="Dipeptide-binding Protein, Domain 3"/>
    <property type="match status" value="1"/>
</dbReference>
<comment type="similarity">
    <text evidence="1">Belongs to the bacterial solute-binding protein 5 family.</text>
</comment>
<evidence type="ECO:0000313" key="6">
    <source>
        <dbReference type="EMBL" id="OHA49152.1"/>
    </source>
</evidence>
<dbReference type="Gene3D" id="3.40.190.10">
    <property type="entry name" value="Periplasmic binding protein-like II"/>
    <property type="match status" value="1"/>
</dbReference>
<protein>
    <recommendedName>
        <fullName evidence="5">Solute-binding protein family 5 domain-containing protein</fullName>
    </recommendedName>
</protein>
<evidence type="ECO:0000313" key="7">
    <source>
        <dbReference type="Proteomes" id="UP000178646"/>
    </source>
</evidence>
<evidence type="ECO:0000256" key="2">
    <source>
        <dbReference type="ARBA" id="ARBA00022448"/>
    </source>
</evidence>
<feature type="transmembrane region" description="Helical" evidence="4">
    <location>
        <begin position="26"/>
        <end position="44"/>
    </location>
</feature>
<dbReference type="CDD" id="cd08513">
    <property type="entry name" value="PBP2_thermophilic_Hb8_like"/>
    <property type="match status" value="1"/>
</dbReference>
<dbReference type="Pfam" id="PF00496">
    <property type="entry name" value="SBP_bac_5"/>
    <property type="match status" value="1"/>
</dbReference>
<dbReference type="EMBL" id="MHSU01000037">
    <property type="protein sequence ID" value="OHA49152.1"/>
    <property type="molecule type" value="Genomic_DNA"/>
</dbReference>
<keyword evidence="2" id="KW-0813">Transport</keyword>
<dbReference type="GO" id="GO:0042597">
    <property type="term" value="C:periplasmic space"/>
    <property type="evidence" value="ECO:0007669"/>
    <property type="project" value="UniProtKB-ARBA"/>
</dbReference>
<sequence length="581" mass="66216">MRKRVRLPSLEEFIYAIRNMRLWEKLVFFALVISFLVSFLTIIWKISNLYMTGVPAYGGTLTEGIIGTPRFINPVLASSDTDRDLVALTYSGLLRPDNRGRLINDLAEKYDISEDGLVYTFILKPNLLWQDGEPVIADDIIFTIEKIKDPSMKSPKRAGWEGVSAKKINDKTIRFTLKKPYAPFLENTTVGILPSHVWKNMSSDQIASSEMNMKPVGSGPYKISGIKRNSAGIISSYEFNSNKNFVLGRPNIKKMIMKFYPSEKDILTAYQKGEVEAINAITPQELEKIKTSNSIKSLYLPRIFGVFFNQNNAKVLTKKEIRQALNLSVDRKKIIDNVLKGFGAELFYPLPAGTFGAMLKSETDAYSLDDAKELLDKNGWKMNTGEKVLEKKIGKELFKFSFSISTSDAPELKETAYLLKSMWEKIGAKVEVKIFETGDLSQNVIRPRKYDALLFGEIVGRDPDMFAFWHSSQRNDPGLNVAIYTNIKVDKLLEEARSIQDETKRADKYKEFQKEVSTDIPAIFLFSPKFIYVIPKNLKGTNEMESVMVPSERFSMVHQWYKSTDKVWKIFLPADRQAPMN</sequence>
<dbReference type="Gene3D" id="3.90.76.10">
    <property type="entry name" value="Dipeptide-binding Protein, Domain 1"/>
    <property type="match status" value="1"/>
</dbReference>
<evidence type="ECO:0000259" key="5">
    <source>
        <dbReference type="Pfam" id="PF00496"/>
    </source>
</evidence>
<evidence type="ECO:0000256" key="1">
    <source>
        <dbReference type="ARBA" id="ARBA00005695"/>
    </source>
</evidence>
<dbReference type="GO" id="GO:0043190">
    <property type="term" value="C:ATP-binding cassette (ABC) transporter complex"/>
    <property type="evidence" value="ECO:0007669"/>
    <property type="project" value="InterPro"/>
</dbReference>
<dbReference type="PANTHER" id="PTHR30290:SF9">
    <property type="entry name" value="OLIGOPEPTIDE-BINDING PROTEIN APPA"/>
    <property type="match status" value="1"/>
</dbReference>
<dbReference type="InterPro" id="IPR000914">
    <property type="entry name" value="SBP_5_dom"/>
</dbReference>
<dbReference type="SUPFAM" id="SSF53850">
    <property type="entry name" value="Periplasmic binding protein-like II"/>
    <property type="match status" value="1"/>
</dbReference>
<accession>A0A1G2PNH6</accession>
<dbReference type="GO" id="GO:0015833">
    <property type="term" value="P:peptide transport"/>
    <property type="evidence" value="ECO:0007669"/>
    <property type="project" value="TreeGrafter"/>
</dbReference>
<gene>
    <name evidence="6" type="ORF">A2W59_01960</name>
</gene>
<organism evidence="6 7">
    <name type="scientific">Candidatus Terrybacteria bacterium RIFCSPHIGHO2_02_41_19</name>
    <dbReference type="NCBI Taxonomy" id="1802364"/>
    <lineage>
        <taxon>Bacteria</taxon>
        <taxon>Candidatus Terryibacteriota</taxon>
    </lineage>
</organism>
<dbReference type="PIRSF" id="PIRSF002741">
    <property type="entry name" value="MppA"/>
    <property type="match status" value="1"/>
</dbReference>
<feature type="domain" description="Solute-binding protein family 5" evidence="5">
    <location>
        <begin position="102"/>
        <end position="470"/>
    </location>
</feature>
<keyword evidence="4" id="KW-0812">Transmembrane</keyword>
<dbReference type="Proteomes" id="UP000178646">
    <property type="component" value="Unassembled WGS sequence"/>
</dbReference>
<dbReference type="GO" id="GO:1904680">
    <property type="term" value="F:peptide transmembrane transporter activity"/>
    <property type="evidence" value="ECO:0007669"/>
    <property type="project" value="TreeGrafter"/>
</dbReference>
<dbReference type="InterPro" id="IPR030678">
    <property type="entry name" value="Peptide/Ni-bd"/>
</dbReference>
<keyword evidence="4" id="KW-1133">Transmembrane helix</keyword>
<evidence type="ECO:0000256" key="3">
    <source>
        <dbReference type="ARBA" id="ARBA00022729"/>
    </source>
</evidence>
<dbReference type="PANTHER" id="PTHR30290">
    <property type="entry name" value="PERIPLASMIC BINDING COMPONENT OF ABC TRANSPORTER"/>
    <property type="match status" value="1"/>
</dbReference>
<keyword evidence="3" id="KW-0732">Signal</keyword>
<keyword evidence="4" id="KW-0472">Membrane</keyword>